<organism evidence="2 3">
    <name type="scientific">Ficus carica</name>
    <name type="common">Common fig</name>
    <dbReference type="NCBI Taxonomy" id="3494"/>
    <lineage>
        <taxon>Eukaryota</taxon>
        <taxon>Viridiplantae</taxon>
        <taxon>Streptophyta</taxon>
        <taxon>Embryophyta</taxon>
        <taxon>Tracheophyta</taxon>
        <taxon>Spermatophyta</taxon>
        <taxon>Magnoliopsida</taxon>
        <taxon>eudicotyledons</taxon>
        <taxon>Gunneridae</taxon>
        <taxon>Pentapetalae</taxon>
        <taxon>rosids</taxon>
        <taxon>fabids</taxon>
        <taxon>Rosales</taxon>
        <taxon>Moraceae</taxon>
        <taxon>Ficeae</taxon>
        <taxon>Ficus</taxon>
    </lineage>
</organism>
<keyword evidence="3" id="KW-1185">Reference proteome</keyword>
<sequence>MYGVDLAWEVGASQNLEKLKTRKLLRRVFPSGHRGRICKMRLQWPRFLTKPEPEVPRTPTRPGPLHGPGSLHGQDWFHKNIARRSVPTGFNSTLDTAFTNEVSSLAATPDTRWRARSGGL</sequence>
<dbReference type="AlphaFoldDB" id="A0AA87Z2T0"/>
<comment type="caution">
    <text evidence="2">The sequence shown here is derived from an EMBL/GenBank/DDBJ whole genome shotgun (WGS) entry which is preliminary data.</text>
</comment>
<dbReference type="Proteomes" id="UP001187192">
    <property type="component" value="Unassembled WGS sequence"/>
</dbReference>
<gene>
    <name evidence="2" type="ORF">TIFTF001_043755</name>
</gene>
<feature type="compositionally biased region" description="Low complexity" evidence="1">
    <location>
        <begin position="57"/>
        <end position="73"/>
    </location>
</feature>
<evidence type="ECO:0000313" key="3">
    <source>
        <dbReference type="Proteomes" id="UP001187192"/>
    </source>
</evidence>
<evidence type="ECO:0000313" key="2">
    <source>
        <dbReference type="EMBL" id="GMN24125.1"/>
    </source>
</evidence>
<feature type="region of interest" description="Disordered" evidence="1">
    <location>
        <begin position="49"/>
        <end position="73"/>
    </location>
</feature>
<accession>A0AA87Z2T0</accession>
<reference evidence="2" key="1">
    <citation type="submission" date="2023-07" db="EMBL/GenBank/DDBJ databases">
        <title>draft genome sequence of fig (Ficus carica).</title>
        <authorList>
            <person name="Takahashi T."/>
            <person name="Nishimura K."/>
        </authorList>
    </citation>
    <scope>NUCLEOTIDE SEQUENCE</scope>
</reference>
<protein>
    <submittedName>
        <fullName evidence="2">Uncharacterized protein</fullName>
    </submittedName>
</protein>
<evidence type="ECO:0000256" key="1">
    <source>
        <dbReference type="SAM" id="MobiDB-lite"/>
    </source>
</evidence>
<proteinExistence type="predicted"/>
<name>A0AA87Z2T0_FICCA</name>
<dbReference type="EMBL" id="BTGU01002948">
    <property type="protein sequence ID" value="GMN24125.1"/>
    <property type="molecule type" value="Genomic_DNA"/>
</dbReference>